<comment type="caution">
    <text evidence="7">The sequence shown here is derived from an EMBL/GenBank/DDBJ whole genome shotgun (WGS) entry which is preliminary data.</text>
</comment>
<dbReference type="GO" id="GO:0015171">
    <property type="term" value="F:amino acid transmembrane transporter activity"/>
    <property type="evidence" value="ECO:0007669"/>
    <property type="project" value="TreeGrafter"/>
</dbReference>
<keyword evidence="3 6" id="KW-0812">Transmembrane</keyword>
<evidence type="ECO:0000256" key="4">
    <source>
        <dbReference type="ARBA" id="ARBA00022989"/>
    </source>
</evidence>
<dbReference type="PANTHER" id="PTHR30086:SF20">
    <property type="entry name" value="ARGININE EXPORTER PROTEIN ARGO-RELATED"/>
    <property type="match status" value="1"/>
</dbReference>
<feature type="transmembrane region" description="Helical" evidence="6">
    <location>
        <begin position="44"/>
        <end position="69"/>
    </location>
</feature>
<dbReference type="EMBL" id="JRFJ01000001">
    <property type="protein sequence ID" value="KHJ55328.1"/>
    <property type="molecule type" value="Genomic_DNA"/>
</dbReference>
<feature type="transmembrane region" description="Helical" evidence="6">
    <location>
        <begin position="75"/>
        <end position="95"/>
    </location>
</feature>
<keyword evidence="4 6" id="KW-1133">Transmembrane helix</keyword>
<dbReference type="PANTHER" id="PTHR30086">
    <property type="entry name" value="ARGININE EXPORTER PROTEIN ARGO"/>
    <property type="match status" value="1"/>
</dbReference>
<dbReference type="InterPro" id="IPR001123">
    <property type="entry name" value="LeuE-type"/>
</dbReference>
<comment type="subcellular location">
    <subcellularLocation>
        <location evidence="1">Cell membrane</location>
        <topology evidence="1">Multi-pass membrane protein</topology>
    </subcellularLocation>
</comment>
<evidence type="ECO:0000256" key="6">
    <source>
        <dbReference type="SAM" id="Phobius"/>
    </source>
</evidence>
<gene>
    <name evidence="7" type="ORF">LA66_01250</name>
</gene>
<dbReference type="AlphaFoldDB" id="A0A0B1Q394"/>
<feature type="transmembrane region" description="Helical" evidence="6">
    <location>
        <begin position="153"/>
        <end position="179"/>
    </location>
</feature>
<evidence type="ECO:0000313" key="7">
    <source>
        <dbReference type="EMBL" id="KHJ55328.1"/>
    </source>
</evidence>
<evidence type="ECO:0000256" key="1">
    <source>
        <dbReference type="ARBA" id="ARBA00004651"/>
    </source>
</evidence>
<sequence>MTFLPDAAALASFAVASFVLAVTPGPDMILFLSRTIAQGRRAGFACMFGALTGIMVHTTLVALGLAALLAASPQAFAVLKLAGVAYLIFLAVQAVRNGSAPAVALGKSAYLGFSRNWRAGLAVNLLNPKIILFFLTFLPQFVAASDPHAAAKLAFLGLTFVAIGLCVCIGVILMADRVALLLRRSQRASRALDWLFASVFSAFAVKLMLARA</sequence>
<evidence type="ECO:0000256" key="5">
    <source>
        <dbReference type="ARBA" id="ARBA00023136"/>
    </source>
</evidence>
<evidence type="ECO:0000313" key="8">
    <source>
        <dbReference type="Proteomes" id="UP000030826"/>
    </source>
</evidence>
<evidence type="ECO:0000256" key="3">
    <source>
        <dbReference type="ARBA" id="ARBA00022692"/>
    </source>
</evidence>
<name>A0A0B1Q394_9HYPH</name>
<keyword evidence="5 6" id="KW-0472">Membrane</keyword>
<reference evidence="7 8" key="1">
    <citation type="submission" date="2014-09" db="EMBL/GenBank/DDBJ databases">
        <title>Isolation and characterization of Aurantimonas altamirensis ON-56566 from clinical sample following a dog bite.</title>
        <authorList>
            <person name="Eshaghi A."/>
            <person name="Li A."/>
            <person name="Shahinas D."/>
            <person name="Bahn P."/>
            <person name="Kus J.V."/>
            <person name="Patel S.N."/>
        </authorList>
    </citation>
    <scope>NUCLEOTIDE SEQUENCE [LARGE SCALE GENOMIC DNA]</scope>
    <source>
        <strain evidence="7 8">ON-56566</strain>
    </source>
</reference>
<feature type="transmembrane region" description="Helical" evidence="6">
    <location>
        <begin position="191"/>
        <end position="209"/>
    </location>
</feature>
<organism evidence="7 8">
    <name type="scientific">Aureimonas altamirensis</name>
    <dbReference type="NCBI Taxonomy" id="370622"/>
    <lineage>
        <taxon>Bacteria</taxon>
        <taxon>Pseudomonadati</taxon>
        <taxon>Pseudomonadota</taxon>
        <taxon>Alphaproteobacteria</taxon>
        <taxon>Hyphomicrobiales</taxon>
        <taxon>Aurantimonadaceae</taxon>
        <taxon>Aureimonas</taxon>
    </lineage>
</organism>
<proteinExistence type="predicted"/>
<accession>A0A0B1Q394</accession>
<dbReference type="GO" id="GO:0005886">
    <property type="term" value="C:plasma membrane"/>
    <property type="evidence" value="ECO:0007669"/>
    <property type="project" value="UniProtKB-SubCell"/>
</dbReference>
<dbReference type="OrthoDB" id="9804822at2"/>
<dbReference type="PIRSF" id="PIRSF006324">
    <property type="entry name" value="LeuE"/>
    <property type="match status" value="1"/>
</dbReference>
<dbReference type="Proteomes" id="UP000030826">
    <property type="component" value="Unassembled WGS sequence"/>
</dbReference>
<dbReference type="RefSeq" id="WP_039190404.1">
    <property type="nucleotide sequence ID" value="NZ_JRFJ01000001.1"/>
</dbReference>
<protein>
    <submittedName>
        <fullName evidence="7">Threonine transporter RhtB</fullName>
    </submittedName>
</protein>
<keyword evidence="2" id="KW-1003">Cell membrane</keyword>
<feature type="transmembrane region" description="Helical" evidence="6">
    <location>
        <begin position="12"/>
        <end position="32"/>
    </location>
</feature>
<evidence type="ECO:0000256" key="2">
    <source>
        <dbReference type="ARBA" id="ARBA00022475"/>
    </source>
</evidence>
<feature type="transmembrane region" description="Helical" evidence="6">
    <location>
        <begin position="116"/>
        <end position="141"/>
    </location>
</feature>
<dbReference type="Pfam" id="PF01810">
    <property type="entry name" value="LysE"/>
    <property type="match status" value="1"/>
</dbReference>